<sequence length="830" mass="91929">MSKVGIEREITRLQRRLADLDGERSKIKAELSSLETDLASVSVAEPVIVPFEGAPLGNGSPSSEKVTLFRRLFAGRSDVFPVRWENRKDGRSGYSPACSNEWVRGVCGKPKVKCTDCPHQAFVPVTDEVVERHLRGSDGRGGAYVAGVYPLLADETCWFLAADFDKEAWAQDAFALLGTCRDKGIAAALERSRSGNGGHVWIFFAEPVPARTARQMGAALITETMERRPEIGFSSYDRLFPNQDTMPVGGFGNLIALPLQRRAREEGNSVFVDDNLRPFDDQWAFLSTLARNRADRVFRIAGEAEASGRILGVRMPVDDEFADEPWRMLPSRKACPVTSTIALPRELKVVSADQLYLERTDMPPELVAQFIRVAAFQNPEFHRAQAMRLPTFGKPRIVSCAELHARHVALPRGCVDEMAALARSHGIGLRVKDRRTPGEALPAGLSFVGELSVSQQKAFADIAEHDTGVLAATTAFGKTVLSAALIAHRARNTLVLVHRRELLGQWVERLRSFLDIDPKLVGMVGGGKRKPTGVVDIALIQSLVRNGEVDDLVANYGHLVVDECHHLSATSFEQVARRAKARFVLGLSATVARKDGHHPIIFMQCGPVRHRVDARTQAFERGIRHRVRERTTRFELPAAIAEAERPAMPAIYAALARDDARDDLIFNDVLEALEAKRSPIVLTERKDHLLRLEERFGPFVRHVAVLRGGMSASERAGAEAALKVPDEEERLVLATGRYIGEGFDDARLDTLFLTMPISWKGTLAQYVGRLHRRHARKRDVLVVDYVDGAVPVLARMAAKRRAGYRTLGYAMESFSPTTGMTVEPRELSLF</sequence>
<dbReference type="GO" id="GO:0004386">
    <property type="term" value="F:helicase activity"/>
    <property type="evidence" value="ECO:0007669"/>
    <property type="project" value="UniProtKB-KW"/>
</dbReference>
<gene>
    <name evidence="3" type="ORF">GTW51_23100</name>
</gene>
<dbReference type="RefSeq" id="WP_163046370.1">
    <property type="nucleotide sequence ID" value="NZ_JAAAMJ010000059.1"/>
</dbReference>
<dbReference type="PANTHER" id="PTHR47396:SF1">
    <property type="entry name" value="ATP-DEPENDENT HELICASE IRC3-RELATED"/>
    <property type="match status" value="1"/>
</dbReference>
<feature type="domain" description="Helicase ATP-binding" evidence="2">
    <location>
        <begin position="459"/>
        <end position="609"/>
    </location>
</feature>
<accession>A0A6L9MPP9</accession>
<dbReference type="InterPro" id="IPR050742">
    <property type="entry name" value="Helicase_Restrict-Modif_Enz"/>
</dbReference>
<dbReference type="Pfam" id="PF22548">
    <property type="entry name" value="AEP-TOTE"/>
    <property type="match status" value="1"/>
</dbReference>
<name>A0A6L9MPP9_9HYPH</name>
<evidence type="ECO:0000313" key="3">
    <source>
        <dbReference type="EMBL" id="NDV89526.1"/>
    </source>
</evidence>
<dbReference type="AlphaFoldDB" id="A0A6L9MPP9"/>
<dbReference type="Pfam" id="PF04851">
    <property type="entry name" value="ResIII"/>
    <property type="match status" value="1"/>
</dbReference>
<dbReference type="SUPFAM" id="SSF52540">
    <property type="entry name" value="P-loop containing nucleoside triphosphate hydrolases"/>
    <property type="match status" value="2"/>
</dbReference>
<protein>
    <submittedName>
        <fullName evidence="3">DEAD/DEAH box helicase family protein</fullName>
    </submittedName>
</protein>
<keyword evidence="3" id="KW-0547">Nucleotide-binding</keyword>
<dbReference type="Gene3D" id="3.40.50.300">
    <property type="entry name" value="P-loop containing nucleotide triphosphate hydrolases"/>
    <property type="match status" value="2"/>
</dbReference>
<dbReference type="EMBL" id="JAAAMJ010000059">
    <property type="protein sequence ID" value="NDV89526.1"/>
    <property type="molecule type" value="Genomic_DNA"/>
</dbReference>
<comment type="caution">
    <text evidence="3">The sequence shown here is derived from an EMBL/GenBank/DDBJ whole genome shotgun (WGS) entry which is preliminary data.</text>
</comment>
<keyword evidence="3" id="KW-0378">Hydrolase</keyword>
<keyword evidence="1" id="KW-0175">Coiled coil</keyword>
<dbReference type="InterPro" id="IPR006935">
    <property type="entry name" value="Helicase/UvrB_N"/>
</dbReference>
<dbReference type="GO" id="GO:0005524">
    <property type="term" value="F:ATP binding"/>
    <property type="evidence" value="ECO:0007669"/>
    <property type="project" value="InterPro"/>
</dbReference>
<dbReference type="GO" id="GO:0005829">
    <property type="term" value="C:cytosol"/>
    <property type="evidence" value="ECO:0007669"/>
    <property type="project" value="TreeGrafter"/>
</dbReference>
<keyword evidence="4" id="KW-1185">Reference proteome</keyword>
<evidence type="ECO:0000259" key="2">
    <source>
        <dbReference type="PROSITE" id="PS51192"/>
    </source>
</evidence>
<evidence type="ECO:0000313" key="4">
    <source>
        <dbReference type="Proteomes" id="UP000476332"/>
    </source>
</evidence>
<dbReference type="InterPro" id="IPR014001">
    <property type="entry name" value="Helicase_ATP-bd"/>
</dbReference>
<dbReference type="GO" id="GO:0003677">
    <property type="term" value="F:DNA binding"/>
    <property type="evidence" value="ECO:0007669"/>
    <property type="project" value="InterPro"/>
</dbReference>
<keyword evidence="3" id="KW-0347">Helicase</keyword>
<dbReference type="InterPro" id="IPR027417">
    <property type="entry name" value="P-loop_NTPase"/>
</dbReference>
<dbReference type="CDD" id="cd18785">
    <property type="entry name" value="SF2_C"/>
    <property type="match status" value="1"/>
</dbReference>
<evidence type="ECO:0000256" key="1">
    <source>
        <dbReference type="SAM" id="Coils"/>
    </source>
</evidence>
<proteinExistence type="predicted"/>
<dbReference type="PROSITE" id="PS51192">
    <property type="entry name" value="HELICASE_ATP_BIND_1"/>
    <property type="match status" value="1"/>
</dbReference>
<dbReference type="SMART" id="SM00487">
    <property type="entry name" value="DEXDc"/>
    <property type="match status" value="1"/>
</dbReference>
<dbReference type="GO" id="GO:0016787">
    <property type="term" value="F:hydrolase activity"/>
    <property type="evidence" value="ECO:0007669"/>
    <property type="project" value="InterPro"/>
</dbReference>
<keyword evidence="3" id="KW-0067">ATP-binding</keyword>
<dbReference type="Proteomes" id="UP000476332">
    <property type="component" value="Unassembled WGS sequence"/>
</dbReference>
<dbReference type="InterPro" id="IPR054347">
    <property type="entry name" value="TOTE_primase"/>
</dbReference>
<dbReference type="CDD" id="cd17926">
    <property type="entry name" value="DEXHc_RE"/>
    <property type="match status" value="1"/>
</dbReference>
<feature type="coiled-coil region" evidence="1">
    <location>
        <begin position="3"/>
        <end position="37"/>
    </location>
</feature>
<reference evidence="3 4" key="1">
    <citation type="submission" date="2020-01" db="EMBL/GenBank/DDBJ databases">
        <title>Genomes of bacteria type strains.</title>
        <authorList>
            <person name="Chen J."/>
            <person name="Zhu S."/>
            <person name="Chen J."/>
        </authorList>
    </citation>
    <scope>NUCLEOTIDE SEQUENCE [LARGE SCALE GENOMIC DNA]</scope>
    <source>
        <strain evidence="3 4">KCTC 52919</strain>
    </source>
</reference>
<dbReference type="PANTHER" id="PTHR47396">
    <property type="entry name" value="TYPE I RESTRICTION ENZYME ECOKI R PROTEIN"/>
    <property type="match status" value="1"/>
</dbReference>
<organism evidence="3 4">
    <name type="scientific">Aurantimonas aggregata</name>
    <dbReference type="NCBI Taxonomy" id="2047720"/>
    <lineage>
        <taxon>Bacteria</taxon>
        <taxon>Pseudomonadati</taxon>
        <taxon>Pseudomonadota</taxon>
        <taxon>Alphaproteobacteria</taxon>
        <taxon>Hyphomicrobiales</taxon>
        <taxon>Aurantimonadaceae</taxon>
        <taxon>Aurantimonas</taxon>
    </lineage>
</organism>